<gene>
    <name evidence="2" type="ORF">OsJ_35966</name>
</gene>
<dbReference type="Pfam" id="PF14214">
    <property type="entry name" value="Helitron_like_N"/>
    <property type="match status" value="1"/>
</dbReference>
<accession>B9GCZ0</accession>
<organism evidence="2">
    <name type="scientific">Oryza sativa subsp. japonica</name>
    <name type="common">Rice</name>
    <dbReference type="NCBI Taxonomy" id="39947"/>
    <lineage>
        <taxon>Eukaryota</taxon>
        <taxon>Viridiplantae</taxon>
        <taxon>Streptophyta</taxon>
        <taxon>Embryophyta</taxon>
        <taxon>Tracheophyta</taxon>
        <taxon>Spermatophyta</taxon>
        <taxon>Magnoliopsida</taxon>
        <taxon>Liliopsida</taxon>
        <taxon>Poales</taxon>
        <taxon>Poaceae</taxon>
        <taxon>BOP clade</taxon>
        <taxon>Oryzoideae</taxon>
        <taxon>Oryzeae</taxon>
        <taxon>Oryzinae</taxon>
        <taxon>Oryza</taxon>
        <taxon>Oryza sativa</taxon>
    </lineage>
</organism>
<protein>
    <recommendedName>
        <fullName evidence="1">Helitron helicase-like domain-containing protein</fullName>
    </recommendedName>
</protein>
<reference evidence="2" key="1">
    <citation type="journal article" date="2005" name="PLoS Biol.">
        <title>The genomes of Oryza sativa: a history of duplications.</title>
        <authorList>
            <person name="Yu J."/>
            <person name="Wang J."/>
            <person name="Lin W."/>
            <person name="Li S."/>
            <person name="Li H."/>
            <person name="Zhou J."/>
            <person name="Ni P."/>
            <person name="Dong W."/>
            <person name="Hu S."/>
            <person name="Zeng C."/>
            <person name="Zhang J."/>
            <person name="Zhang Y."/>
            <person name="Li R."/>
            <person name="Xu Z."/>
            <person name="Li S."/>
            <person name="Li X."/>
            <person name="Zheng H."/>
            <person name="Cong L."/>
            <person name="Lin L."/>
            <person name="Yin J."/>
            <person name="Geng J."/>
            <person name="Li G."/>
            <person name="Shi J."/>
            <person name="Liu J."/>
            <person name="Lv H."/>
            <person name="Li J."/>
            <person name="Wang J."/>
            <person name="Deng Y."/>
            <person name="Ran L."/>
            <person name="Shi X."/>
            <person name="Wang X."/>
            <person name="Wu Q."/>
            <person name="Li C."/>
            <person name="Ren X."/>
            <person name="Wang J."/>
            <person name="Wang X."/>
            <person name="Li D."/>
            <person name="Liu D."/>
            <person name="Zhang X."/>
            <person name="Ji Z."/>
            <person name="Zhao W."/>
            <person name="Sun Y."/>
            <person name="Zhang Z."/>
            <person name="Bao J."/>
            <person name="Han Y."/>
            <person name="Dong L."/>
            <person name="Ji J."/>
            <person name="Chen P."/>
            <person name="Wu S."/>
            <person name="Liu J."/>
            <person name="Xiao Y."/>
            <person name="Bu D."/>
            <person name="Tan J."/>
            <person name="Yang L."/>
            <person name="Ye C."/>
            <person name="Zhang J."/>
            <person name="Xu J."/>
            <person name="Zhou Y."/>
            <person name="Yu Y."/>
            <person name="Zhang B."/>
            <person name="Zhuang S."/>
            <person name="Wei H."/>
            <person name="Liu B."/>
            <person name="Lei M."/>
            <person name="Yu H."/>
            <person name="Li Y."/>
            <person name="Xu H."/>
            <person name="Wei S."/>
            <person name="He X."/>
            <person name="Fang L."/>
            <person name="Zhang Z."/>
            <person name="Zhang Y."/>
            <person name="Huang X."/>
            <person name="Su Z."/>
            <person name="Tong W."/>
            <person name="Li J."/>
            <person name="Tong Z."/>
            <person name="Li S."/>
            <person name="Ye J."/>
            <person name="Wang L."/>
            <person name="Fang L."/>
            <person name="Lei T."/>
            <person name="Chen C."/>
            <person name="Chen H."/>
            <person name="Xu Z."/>
            <person name="Li H."/>
            <person name="Huang H."/>
            <person name="Zhang F."/>
            <person name="Xu H."/>
            <person name="Li N."/>
            <person name="Zhao C."/>
            <person name="Li S."/>
            <person name="Dong L."/>
            <person name="Huang Y."/>
            <person name="Li L."/>
            <person name="Xi Y."/>
            <person name="Qi Q."/>
            <person name="Li W."/>
            <person name="Zhang B."/>
            <person name="Hu W."/>
            <person name="Zhang Y."/>
            <person name="Tian X."/>
            <person name="Jiao Y."/>
            <person name="Liang X."/>
            <person name="Jin J."/>
            <person name="Gao L."/>
            <person name="Zheng W."/>
            <person name="Hao B."/>
            <person name="Liu S."/>
            <person name="Wang W."/>
            <person name="Yuan L."/>
            <person name="Cao M."/>
            <person name="McDermott J."/>
            <person name="Samudrala R."/>
            <person name="Wang J."/>
            <person name="Wong G.K."/>
            <person name="Yang H."/>
        </authorList>
    </citation>
    <scope>NUCLEOTIDE SEQUENCE [LARGE SCALE GENOMIC DNA]</scope>
</reference>
<reference evidence="2" key="2">
    <citation type="submission" date="2008-12" db="EMBL/GenBank/DDBJ databases">
        <title>Improved gene annotation of the rice (Oryza sativa) genomes.</title>
        <authorList>
            <person name="Wang J."/>
            <person name="Li R."/>
            <person name="Fan W."/>
            <person name="Huang Q."/>
            <person name="Zhang J."/>
            <person name="Zhou Y."/>
            <person name="Hu Y."/>
            <person name="Zi S."/>
            <person name="Li J."/>
            <person name="Ni P."/>
            <person name="Zheng H."/>
            <person name="Zhang Y."/>
            <person name="Zhao M."/>
            <person name="Hao Q."/>
            <person name="McDermott J."/>
            <person name="Samudrala R."/>
            <person name="Kristiansen K."/>
            <person name="Wong G.K.-S."/>
        </authorList>
    </citation>
    <scope>NUCLEOTIDE SEQUENCE</scope>
</reference>
<evidence type="ECO:0000259" key="1">
    <source>
        <dbReference type="Pfam" id="PF14214"/>
    </source>
</evidence>
<dbReference type="InterPro" id="IPR025476">
    <property type="entry name" value="Helitron_helicase-like"/>
</dbReference>
<dbReference type="AlphaFoldDB" id="B9GCZ0"/>
<proteinExistence type="predicted"/>
<name>B9GCZ0_ORYSJ</name>
<sequence length="96" mass="10848">MALVQNYRKPDVFLIMTINPKWDEITCELEPGQTPQDHPDLVTRISVMFLIRKTQAGRCLQCIARLTGSMSGLEISFIEISQCGLLGRRQLNEGVL</sequence>
<evidence type="ECO:0000313" key="2">
    <source>
        <dbReference type="EMBL" id="EEE53147.1"/>
    </source>
</evidence>
<feature type="domain" description="Helitron helicase-like" evidence="1">
    <location>
        <begin position="1"/>
        <end position="44"/>
    </location>
</feature>
<dbReference type="Proteomes" id="UP000007752">
    <property type="component" value="Chromosome 12"/>
</dbReference>
<dbReference type="EMBL" id="CM000149">
    <property type="protein sequence ID" value="EEE53147.1"/>
    <property type="molecule type" value="Genomic_DNA"/>
</dbReference>